<dbReference type="Pfam" id="PF00975">
    <property type="entry name" value="Thioesterase"/>
    <property type="match status" value="1"/>
</dbReference>
<name>A0A5B2WUB4_9PSEU</name>
<sequence length="249" mass="27426">MNGKANEPSSLLRRPTPVAAPRIRLVCLPHAGGAATAYRQWPRSLPGDVEMLAVQYPGRQDLVNERCIDDMTELADVVTDSLLPYTDVPLALFGHSMGALVAYEVAWRLEHRHGVVPRALFVSAQKPPHLQDRGDLHLRGDQALIAEVNRLGDVDPIIFTDPDLRDLVLPAIRGDFHLLGTYDPEPGRTISAPLVAHLGDRDPDVDLASVLGWSKTTTGPADHRVWEGDHFYLVQQEAALLGDLAERLR</sequence>
<keyword evidence="5" id="KW-1185">Reference proteome</keyword>
<feature type="domain" description="Thioesterase TesA-like" evidence="3">
    <location>
        <begin position="26"/>
        <end position="249"/>
    </location>
</feature>
<evidence type="ECO:0000313" key="4">
    <source>
        <dbReference type="EMBL" id="KAA2254460.1"/>
    </source>
</evidence>
<evidence type="ECO:0000256" key="1">
    <source>
        <dbReference type="ARBA" id="ARBA00007169"/>
    </source>
</evidence>
<dbReference type="Proteomes" id="UP000323454">
    <property type="component" value="Unassembled WGS sequence"/>
</dbReference>
<evidence type="ECO:0000256" key="2">
    <source>
        <dbReference type="ARBA" id="ARBA00022801"/>
    </source>
</evidence>
<dbReference type="GO" id="GO:0016787">
    <property type="term" value="F:hydrolase activity"/>
    <property type="evidence" value="ECO:0007669"/>
    <property type="project" value="UniProtKB-KW"/>
</dbReference>
<dbReference type="Gene3D" id="3.40.50.1820">
    <property type="entry name" value="alpha/beta hydrolase"/>
    <property type="match status" value="1"/>
</dbReference>
<evidence type="ECO:0000313" key="5">
    <source>
        <dbReference type="Proteomes" id="UP000323454"/>
    </source>
</evidence>
<dbReference type="SUPFAM" id="SSF53474">
    <property type="entry name" value="alpha/beta-Hydrolases"/>
    <property type="match status" value="1"/>
</dbReference>
<protein>
    <submittedName>
        <fullName evidence="4">Thioesterase</fullName>
    </submittedName>
</protein>
<comment type="caution">
    <text evidence="4">The sequence shown here is derived from an EMBL/GenBank/DDBJ whole genome shotgun (WGS) entry which is preliminary data.</text>
</comment>
<gene>
    <name evidence="4" type="ORF">F0L68_30210</name>
</gene>
<dbReference type="PANTHER" id="PTHR11487">
    <property type="entry name" value="THIOESTERASE"/>
    <property type="match status" value="1"/>
</dbReference>
<dbReference type="SMART" id="SM00824">
    <property type="entry name" value="PKS_TE"/>
    <property type="match status" value="1"/>
</dbReference>
<accession>A0A5B2WUB4</accession>
<reference evidence="4 5" key="1">
    <citation type="submission" date="2019-09" db="EMBL/GenBank/DDBJ databases">
        <title>Goodfellowia gen. nov., a new genus of the Pseudonocardineae related to Actinoalloteichus, containing Goodfellowia coeruleoviolacea gen. nov., comb. nov. gen. nov., comb. nov.</title>
        <authorList>
            <person name="Labeda D."/>
        </authorList>
    </citation>
    <scope>NUCLEOTIDE SEQUENCE [LARGE SCALE GENOMIC DNA]</scope>
    <source>
        <strain evidence="4 5">AN110305</strain>
    </source>
</reference>
<keyword evidence="2" id="KW-0378">Hydrolase</keyword>
<dbReference type="OrthoDB" id="4169718at2"/>
<comment type="similarity">
    <text evidence="1">Belongs to the thioesterase family.</text>
</comment>
<proteinExistence type="inferred from homology"/>
<dbReference type="InterPro" id="IPR001031">
    <property type="entry name" value="Thioesterase"/>
</dbReference>
<dbReference type="PANTHER" id="PTHR11487:SF0">
    <property type="entry name" value="S-ACYL FATTY ACID SYNTHASE THIOESTERASE, MEDIUM CHAIN"/>
    <property type="match status" value="1"/>
</dbReference>
<dbReference type="AlphaFoldDB" id="A0A5B2WUB4"/>
<dbReference type="InterPro" id="IPR029058">
    <property type="entry name" value="AB_hydrolase_fold"/>
</dbReference>
<dbReference type="InterPro" id="IPR020802">
    <property type="entry name" value="TesA-like"/>
</dbReference>
<dbReference type="InterPro" id="IPR012223">
    <property type="entry name" value="TEII"/>
</dbReference>
<reference evidence="4 5" key="2">
    <citation type="submission" date="2019-09" db="EMBL/GenBank/DDBJ databases">
        <authorList>
            <person name="Jin C."/>
        </authorList>
    </citation>
    <scope>NUCLEOTIDE SEQUENCE [LARGE SCALE GENOMIC DNA]</scope>
    <source>
        <strain evidence="4 5">AN110305</strain>
    </source>
</reference>
<organism evidence="4 5">
    <name type="scientific">Solihabitans fulvus</name>
    <dbReference type="NCBI Taxonomy" id="1892852"/>
    <lineage>
        <taxon>Bacteria</taxon>
        <taxon>Bacillati</taxon>
        <taxon>Actinomycetota</taxon>
        <taxon>Actinomycetes</taxon>
        <taxon>Pseudonocardiales</taxon>
        <taxon>Pseudonocardiaceae</taxon>
        <taxon>Solihabitans</taxon>
    </lineage>
</organism>
<dbReference type="EMBL" id="VUOB01000061">
    <property type="protein sequence ID" value="KAA2254460.1"/>
    <property type="molecule type" value="Genomic_DNA"/>
</dbReference>
<evidence type="ECO:0000259" key="3">
    <source>
        <dbReference type="SMART" id="SM00824"/>
    </source>
</evidence>
<dbReference type="RefSeq" id="WP_149853256.1">
    <property type="nucleotide sequence ID" value="NZ_VUOB01000061.1"/>
</dbReference>
<dbReference type="GO" id="GO:0008610">
    <property type="term" value="P:lipid biosynthetic process"/>
    <property type="evidence" value="ECO:0007669"/>
    <property type="project" value="TreeGrafter"/>
</dbReference>